<dbReference type="PROSITE" id="PS51257">
    <property type="entry name" value="PROKAR_LIPOPROTEIN"/>
    <property type="match status" value="1"/>
</dbReference>
<dbReference type="Proteomes" id="UP000651112">
    <property type="component" value="Unassembled WGS sequence"/>
</dbReference>
<evidence type="ECO:0000313" key="2">
    <source>
        <dbReference type="EMBL" id="MBD1422610.1"/>
    </source>
</evidence>
<evidence type="ECO:0000259" key="1">
    <source>
        <dbReference type="Pfam" id="PF16409"/>
    </source>
</evidence>
<protein>
    <submittedName>
        <fullName evidence="2">DUF5017 domain-containing protein</fullName>
    </submittedName>
</protein>
<feature type="domain" description="DUF5017" evidence="1">
    <location>
        <begin position="19"/>
        <end position="173"/>
    </location>
</feature>
<reference evidence="2 3" key="1">
    <citation type="submission" date="2020-08" db="EMBL/GenBank/DDBJ databases">
        <title>Sphingobacterium sp. DN00404 isolated from aquaculture water.</title>
        <authorList>
            <person name="Zhang M."/>
        </authorList>
    </citation>
    <scope>NUCLEOTIDE SEQUENCE [LARGE SCALE GENOMIC DNA]</scope>
    <source>
        <strain evidence="2 3">KCTC 42746</strain>
    </source>
</reference>
<evidence type="ECO:0000313" key="3">
    <source>
        <dbReference type="Proteomes" id="UP000651112"/>
    </source>
</evidence>
<name>A0ABR7XU87_9SPHI</name>
<dbReference type="RefSeq" id="WP_190314322.1">
    <property type="nucleotide sequence ID" value="NZ_JACNYL010000003.1"/>
</dbReference>
<accession>A0ABR7XU87</accession>
<comment type="caution">
    <text evidence="2">The sequence shown here is derived from an EMBL/GenBank/DDBJ whole genome shotgun (WGS) entry which is preliminary data.</text>
</comment>
<dbReference type="Pfam" id="PF16409">
    <property type="entry name" value="DUF5017"/>
    <property type="match status" value="1"/>
</dbReference>
<dbReference type="EMBL" id="JACNYL010000003">
    <property type="protein sequence ID" value="MBD1422610.1"/>
    <property type="molecule type" value="Genomic_DNA"/>
</dbReference>
<sequence>MKNILNYAFVLISMMTIASCDRYEDLKVSQPDFDVYTLSDTYNVGDTIRFILEGKADVITFYSGEVGDLQLSFASQVRFGSQENQLRVMASSDFKGNYTEAGINTATWHDITDRFLLGINTTLRPSGTASITDLVIEGHPLYIAFRYVGEASATATQRNWWVNHFKVDVALPGSVSNVALHTSVDWKFVNFAGNATGAGWGWSADGPGGRLLFDPAGSTTYAEGWAIADPIDTDALQPGGVPIKAVIDRQQKEYHYVFNQSGTYNTRFEAVNVTALEEKKATRTISITIEP</sequence>
<organism evidence="2 3">
    <name type="scientific">Sphingobacterium chuzhouense</name>
    <dbReference type="NCBI Taxonomy" id="1742264"/>
    <lineage>
        <taxon>Bacteria</taxon>
        <taxon>Pseudomonadati</taxon>
        <taxon>Bacteroidota</taxon>
        <taxon>Sphingobacteriia</taxon>
        <taxon>Sphingobacteriales</taxon>
        <taxon>Sphingobacteriaceae</taxon>
        <taxon>Sphingobacterium</taxon>
    </lineage>
</organism>
<gene>
    <name evidence="2" type="ORF">H8B21_13615</name>
</gene>
<keyword evidence="3" id="KW-1185">Reference proteome</keyword>
<dbReference type="InterPro" id="IPR032185">
    <property type="entry name" value="DUF5017"/>
</dbReference>
<proteinExistence type="predicted"/>